<accession>A0A841AAL7</accession>
<comment type="caution">
    <text evidence="2">The sequence shown here is derived from an EMBL/GenBank/DDBJ whole genome shotgun (WGS) entry which is preliminary data.</text>
</comment>
<dbReference type="Pfam" id="PF00805">
    <property type="entry name" value="Pentapeptide"/>
    <property type="match status" value="2"/>
</dbReference>
<evidence type="ECO:0000313" key="3">
    <source>
        <dbReference type="Proteomes" id="UP000588158"/>
    </source>
</evidence>
<feature type="region of interest" description="Disordered" evidence="1">
    <location>
        <begin position="1"/>
        <end position="22"/>
    </location>
</feature>
<evidence type="ECO:0000313" key="2">
    <source>
        <dbReference type="EMBL" id="MBB5830342.1"/>
    </source>
</evidence>
<dbReference type="EMBL" id="JACHLZ010000001">
    <property type="protein sequence ID" value="MBB5830342.1"/>
    <property type="molecule type" value="Genomic_DNA"/>
</dbReference>
<dbReference type="SUPFAM" id="SSF141571">
    <property type="entry name" value="Pentapeptide repeat-like"/>
    <property type="match status" value="1"/>
</dbReference>
<gene>
    <name evidence="2" type="ORF">HNR70_000155</name>
</gene>
<keyword evidence="3" id="KW-1185">Reference proteome</keyword>
<organism evidence="2 3">
    <name type="scientific">Brachybacterium aquaticum</name>
    <dbReference type="NCBI Taxonomy" id="1432564"/>
    <lineage>
        <taxon>Bacteria</taxon>
        <taxon>Bacillati</taxon>
        <taxon>Actinomycetota</taxon>
        <taxon>Actinomycetes</taxon>
        <taxon>Micrococcales</taxon>
        <taxon>Dermabacteraceae</taxon>
        <taxon>Brachybacterium</taxon>
    </lineage>
</organism>
<dbReference type="AlphaFoldDB" id="A0A841AAL7"/>
<sequence length="220" mass="23545">MRRPAATRRPVLTPPDPGVLEPAEASDLDAQLRLEGLSLHDADLSDRDLTGLVLDECELVGAIAERTVLTHARLLTTRIERLTAPVLDAARSTWRDVEITGSRLGALDAFEAELRTVRLAGCKVDWLSLRGAVLEDVLLEDCTLEELDLTGATATRVALDRCRVGRIVVAGSRLQDVDLRGLEIGEIDDVSGLAGATLAPHQVAAMADAFAGQLGVRIEG</sequence>
<protein>
    <submittedName>
        <fullName evidence="2">Uncharacterized protein YjbI with pentapeptide repeats</fullName>
    </submittedName>
</protein>
<reference evidence="2 3" key="1">
    <citation type="submission" date="2020-08" db="EMBL/GenBank/DDBJ databases">
        <title>Sequencing the genomes of 1000 actinobacteria strains.</title>
        <authorList>
            <person name="Klenk H.-P."/>
        </authorList>
    </citation>
    <scope>NUCLEOTIDE SEQUENCE [LARGE SCALE GENOMIC DNA]</scope>
    <source>
        <strain evidence="2 3">DSM 28796</strain>
    </source>
</reference>
<dbReference type="InterPro" id="IPR001646">
    <property type="entry name" value="5peptide_repeat"/>
</dbReference>
<proteinExistence type="predicted"/>
<dbReference type="Gene3D" id="2.160.20.80">
    <property type="entry name" value="E3 ubiquitin-protein ligase SopA"/>
    <property type="match status" value="1"/>
</dbReference>
<dbReference type="Proteomes" id="UP000588158">
    <property type="component" value="Unassembled WGS sequence"/>
</dbReference>
<evidence type="ECO:0000256" key="1">
    <source>
        <dbReference type="SAM" id="MobiDB-lite"/>
    </source>
</evidence>
<dbReference type="RefSeq" id="WP_184323974.1">
    <property type="nucleotide sequence ID" value="NZ_JACHLZ010000001.1"/>
</dbReference>
<dbReference type="PANTHER" id="PTHR14136">
    <property type="entry name" value="BTB_POZ DOMAIN-CONTAINING PROTEIN KCTD9"/>
    <property type="match status" value="1"/>
</dbReference>
<dbReference type="InterPro" id="IPR051082">
    <property type="entry name" value="Pentapeptide-BTB/POZ_domain"/>
</dbReference>
<name>A0A841AAL7_9MICO</name>
<dbReference type="PANTHER" id="PTHR14136:SF17">
    <property type="entry name" value="BTB_POZ DOMAIN-CONTAINING PROTEIN KCTD9"/>
    <property type="match status" value="1"/>
</dbReference>